<accession>A0A6C0K3F2</accession>
<dbReference type="Pfam" id="PF01755">
    <property type="entry name" value="Glyco_transf_25"/>
    <property type="match status" value="1"/>
</dbReference>
<proteinExistence type="inferred from homology"/>
<dbReference type="InterPro" id="IPR002654">
    <property type="entry name" value="Glyco_trans_25"/>
</dbReference>
<keyword evidence="2" id="KW-0328">Glycosyltransferase</keyword>
<organism evidence="8">
    <name type="scientific">viral metagenome</name>
    <dbReference type="NCBI Taxonomy" id="1070528"/>
    <lineage>
        <taxon>unclassified sequences</taxon>
        <taxon>metagenomes</taxon>
        <taxon>organismal metagenomes</taxon>
    </lineage>
</organism>
<dbReference type="PANTHER" id="PTHR11929:SF194">
    <property type="entry name" value="ALPHA-(1,3)-FUCOSYLTRANSFERASE 10"/>
    <property type="match status" value="1"/>
</dbReference>
<comment type="similarity">
    <text evidence="1">Belongs to the glycosyltransferase 10 family.</text>
</comment>
<evidence type="ECO:0000313" key="8">
    <source>
        <dbReference type="EMBL" id="QHU12562.1"/>
    </source>
</evidence>
<feature type="domain" description="Glycosyl transferase family 25" evidence="5">
    <location>
        <begin position="1001"/>
        <end position="1179"/>
    </location>
</feature>
<evidence type="ECO:0000259" key="6">
    <source>
        <dbReference type="Pfam" id="PF18025"/>
    </source>
</evidence>
<dbReference type="Pfam" id="PF24785">
    <property type="entry name" value="RXYLT1_C"/>
    <property type="match status" value="1"/>
</dbReference>
<dbReference type="Gene3D" id="3.40.50.11660">
    <property type="entry name" value="Glycosyl transferase family 10, C-terminal domain"/>
    <property type="match status" value="1"/>
</dbReference>
<dbReference type="SUPFAM" id="SSF53756">
    <property type="entry name" value="UDP-Glycosyltransferase/glycogen phosphorylase"/>
    <property type="match status" value="1"/>
</dbReference>
<dbReference type="InterPro" id="IPR055270">
    <property type="entry name" value="Glyco_tran_10_C"/>
</dbReference>
<dbReference type="GO" id="GO:0046920">
    <property type="term" value="F:alpha-(1-&gt;3)-fucosyltransferase activity"/>
    <property type="evidence" value="ECO:0007669"/>
    <property type="project" value="TreeGrafter"/>
</dbReference>
<protein>
    <submittedName>
        <fullName evidence="8">Uncharacterized protein</fullName>
    </submittedName>
</protein>
<dbReference type="GO" id="GO:0016020">
    <property type="term" value="C:membrane"/>
    <property type="evidence" value="ECO:0007669"/>
    <property type="project" value="InterPro"/>
</dbReference>
<dbReference type="InterPro" id="IPR041058">
    <property type="entry name" value="FucT_N"/>
</dbReference>
<dbReference type="Pfam" id="PF00852">
    <property type="entry name" value="Glyco_transf_10"/>
    <property type="match status" value="1"/>
</dbReference>
<feature type="domain" description="Alpha-(1,3)-fucosyltransferase FucT N-terminal" evidence="6">
    <location>
        <begin position="397"/>
        <end position="503"/>
    </location>
</feature>
<dbReference type="PANTHER" id="PTHR11929">
    <property type="entry name" value="ALPHA- 1,3 -FUCOSYLTRANSFERASE"/>
    <property type="match status" value="1"/>
</dbReference>
<dbReference type="Gene3D" id="3.40.50.11650">
    <property type="entry name" value="Glycosyl transferase family 10, N-terminal domain"/>
    <property type="match status" value="1"/>
</dbReference>
<name>A0A6C0K3F2_9ZZZZ</name>
<dbReference type="InterPro" id="IPR021234">
    <property type="entry name" value="DUF2827"/>
</dbReference>
<dbReference type="InterPro" id="IPR038577">
    <property type="entry name" value="GT10-like_C_sf"/>
</dbReference>
<evidence type="ECO:0000256" key="1">
    <source>
        <dbReference type="ARBA" id="ARBA00008919"/>
    </source>
</evidence>
<reference evidence="8" key="1">
    <citation type="journal article" date="2020" name="Nature">
        <title>Giant virus diversity and host interactions through global metagenomics.</title>
        <authorList>
            <person name="Schulz F."/>
            <person name="Roux S."/>
            <person name="Paez-Espino D."/>
            <person name="Jungbluth S."/>
            <person name="Walsh D.A."/>
            <person name="Denef V.J."/>
            <person name="McMahon K.D."/>
            <person name="Konstantinidis K.T."/>
            <person name="Eloe-Fadrosh E.A."/>
            <person name="Kyrpides N.C."/>
            <person name="Woyke T."/>
        </authorList>
    </citation>
    <scope>NUCLEOTIDE SEQUENCE</scope>
    <source>
        <strain evidence="8">GVMAG-S-1101172-89</strain>
    </source>
</reference>
<evidence type="ECO:0000256" key="2">
    <source>
        <dbReference type="ARBA" id="ARBA00022676"/>
    </source>
</evidence>
<evidence type="ECO:0000259" key="5">
    <source>
        <dbReference type="Pfam" id="PF01755"/>
    </source>
</evidence>
<dbReference type="InterPro" id="IPR042574">
    <property type="entry name" value="FucT_N_sf"/>
</dbReference>
<evidence type="ECO:0000259" key="7">
    <source>
        <dbReference type="Pfam" id="PF24785"/>
    </source>
</evidence>
<feature type="domain" description="Fucosyltransferase C-terminal" evidence="4">
    <location>
        <begin position="537"/>
        <end position="672"/>
    </location>
</feature>
<dbReference type="InterPro" id="IPR057538">
    <property type="entry name" value="RXYLT1_C"/>
</dbReference>
<evidence type="ECO:0000256" key="3">
    <source>
        <dbReference type="ARBA" id="ARBA00022679"/>
    </source>
</evidence>
<sequence length="1588" mass="180543">MRIGITTLIEHSVFSSGIAGITMAMAELMKGLGHEATLLNVRGKKSWWDDCAVLQTIFKVAHLDDPPPDVPYDILFEVAPLTLTAVQRSVMATRSIWVIRKPFVLQEIEQSIYPLMCSPRELSGICEAWLINDITDEDDVSLLETIARVPVRRVPYVWTPLISEIYNRSTGGKTWLGNIDAPMFVPIVDTNNTNASNSTLPLVILREVMRRKIPLSGWRLHNGDAIEKSKFFRENILKHCSDLDLSGSCVGRQRSVDWVKEKNNVALIHMRFRGLRPVLLDLAWIGIPVVHNSLAFKDLGNGAERLYYSDNSVGEAATAFENLREDLAAGAGWFSVDNKRRDEILRRWSPISPYVKAGWLVALEGVGSANPPPLPGTVVEDVPTPIKSKSDVFRVGFSDMWESFNPEYNFFTLLLNDAGRHMIPPRRVEGYDLRKSTESPDLLVFGPFGSEWRRVDPNIPKVHFTGENTRPIFEPSVKLNLGFDHLKMIPPDKYVRFPLWLTYIDWFGADVERLRNPKPMPLAWCTGTSEETLESRTSFCSFVVTNPRNPVRNAAFQWLSQYKRVDSAGRLYTNVEPVTSPFAGGGGGELDKVAFYRKYKFCLTYENSAQSGYTTEKYLHAKAAGCVPIYWGDPEVQHDFNMEGAIDARKFATPAELCEAVAAVDRDDMLWKKKASVPALKAYDVEVARRTLSEVAKRLWTMMGADVKNVPRFLGVVDTASPQKPLVPVFVPEVPILTTYVTWKFLGSLQHWLGSIAAQTKAVVGLQAHVWNGGDIPDESVELLKSKYPFATFETVPTDWAPPEFADFWDPTHYAWKLWVYHTMASRPEFKGKMILYMDAGAVLCKWPMEWMRAAQESGLACLEDPRQENERWCSEAFCGVLNVTEEERKAKQIVGGLMYFRSGSELAVQFFAEAFRLGQIRSVLVGPRLSGVATDGQSYGHRQDQSVLSVLVRRFPVPLLPLDTVYGDHSMRKTFLSGRSIYVHRGNFNTHLQPIQGIDDMFVINLDRRADRMEKFYKTHPDLEGLVTRCSAVDGRMLKLTPEIAMIFKPNDFFWKKAVLGCALSHMELWWKLVNDQGEIGNYLIFEDDVKMVPGWRDTLEASMQHVPEDYDVLYLGGILPPNRAGFEGVLEPVTKYYSRIKPNQFFGQKVPVPYFHSCAYAYVLSRKGADKIFKMILKKGGYWTSADHVLCGPNSDIITYFLTPLVAGCYQDDDPTYASSDFNNFSRVDKFDSDLWNNDERFTKEEVALQISKSNGNETLGVSLDIIYNKRPPTVSVEPVTVKPIVIQETTVLPFRFVCLKAHSLDFSKLCERDWLLRIFGNITSVSVDVASETPPTDCPIFILQRPYVMEATQLLNVWSIAGAKFRILHLSDEGMLEKNRDSLIAYALPGCVKVLRFYPRTDIPKEILHKVTVIPLGYRYAKENARTAEIPFRELHWSFFGTNWMNRSTDMKPLTDASFSHKCKFLEQWNDPAGLSSTEYTEIMLNSMFIPCPRGMNHETFRLYEALESGCIPLVLKTQENEEWFCWISARIPLLPITNWDDAVRLIMTLMTNQRRIEVYRAELLKGWKKWVNDVCTDVAQFLKV</sequence>
<keyword evidence="3" id="KW-0808">Transferase</keyword>
<evidence type="ECO:0000259" key="4">
    <source>
        <dbReference type="Pfam" id="PF00852"/>
    </source>
</evidence>
<dbReference type="EMBL" id="MN740808">
    <property type="protein sequence ID" value="QHU12562.1"/>
    <property type="molecule type" value="Genomic_DNA"/>
</dbReference>
<dbReference type="Pfam" id="PF18025">
    <property type="entry name" value="FucT_N"/>
    <property type="match status" value="1"/>
</dbReference>
<dbReference type="Pfam" id="PF10933">
    <property type="entry name" value="DUF2827"/>
    <property type="match status" value="1"/>
</dbReference>
<dbReference type="InterPro" id="IPR001503">
    <property type="entry name" value="Glyco_trans_10"/>
</dbReference>
<feature type="domain" description="RXYLT1 C-terminal" evidence="7">
    <location>
        <begin position="1438"/>
        <end position="1552"/>
    </location>
</feature>
<dbReference type="CDD" id="cd06532">
    <property type="entry name" value="Glyco_transf_25"/>
    <property type="match status" value="1"/>
</dbReference>